<dbReference type="Pfam" id="PF22936">
    <property type="entry name" value="Pol_BBD"/>
    <property type="match status" value="1"/>
</dbReference>
<name>A0AAE1HR67_9NEOP</name>
<evidence type="ECO:0000313" key="4">
    <source>
        <dbReference type="EMBL" id="KAK3925874.1"/>
    </source>
</evidence>
<proteinExistence type="predicted"/>
<gene>
    <name evidence="4" type="ORF">KUF71_014123</name>
</gene>
<feature type="compositionally biased region" description="Acidic residues" evidence="1">
    <location>
        <begin position="541"/>
        <end position="567"/>
    </location>
</feature>
<dbReference type="PANTHER" id="PTHR11439">
    <property type="entry name" value="GAG-POL-RELATED RETROTRANSPOSON"/>
    <property type="match status" value="1"/>
</dbReference>
<feature type="region of interest" description="Disordered" evidence="1">
    <location>
        <begin position="271"/>
        <end position="296"/>
    </location>
</feature>
<organism evidence="4 5">
    <name type="scientific">Frankliniella fusca</name>
    <dbReference type="NCBI Taxonomy" id="407009"/>
    <lineage>
        <taxon>Eukaryota</taxon>
        <taxon>Metazoa</taxon>
        <taxon>Ecdysozoa</taxon>
        <taxon>Arthropoda</taxon>
        <taxon>Hexapoda</taxon>
        <taxon>Insecta</taxon>
        <taxon>Pterygota</taxon>
        <taxon>Neoptera</taxon>
        <taxon>Paraneoptera</taxon>
        <taxon>Thysanoptera</taxon>
        <taxon>Terebrantia</taxon>
        <taxon>Thripoidea</taxon>
        <taxon>Thripidae</taxon>
        <taxon>Frankliniella</taxon>
    </lineage>
</organism>
<feature type="domain" description="Retrovirus-related Pol polyprotein from transposon TNT 1-94-like beta-barrel" evidence="2">
    <location>
        <begin position="330"/>
        <end position="411"/>
    </location>
</feature>
<sequence>MSEEDERGAKAKTWILNETNYHAWSIRMKQCMIRKDCWEPIEGYDDIERDAEGDPVLDEDGNPKLIAITAKERARRRKLENLARELIYDKIPDGLLEEVEVCETAKDVWVHLSKANNDLDFIYEIKLLKELLSVKKTDDLSAQAYVKKILDLNRSISKTLEISLSTKALAGIAVAGLPDKYDTMIRVMDKTKLDIAYVKAQIHQEDLSWKMREKENEADAVALAVKNKRATNFKNKPNTQTKTQEKKNNEDKPDYICYHCHGRNHIAKHCTNEKDKFKKQTPQKKEDDAEKVKQETKRANTVYEEVYEDGREEVALCVTKQDEDENKKVWILDNAACNHMTAHKELFDTYEPCNDYVYVADDHKLSVIGKGDVVLDCIDECGGKNVRLKNVYHIPDLGTNLISMGQIDNRGHKITVENGRINIFGKGTESLFLSALKKGALWFVYTMCSKIEEKINEEKTKYAARVSLDLWHRRFAHSGAKKLESQAEKCVNLGVEENIKGYRLWSIKRNKVITSRTVVFQEDKFPYKKIPFEKEEKTIETNEEELSESSSSGEEDLEEDFEEDLEEKLNPDQEEIHEEMHENIIEEINLEETEQEEIEIPVLRRSTRLRKPKVECTAECCKPKNTHQDPKNNLRKNIAYCEDGIIVFQEPFASQLIHQYGINKTEKATSPLPLNIDNEENDEKPIDKTEFKQAIGSLLYLSNNTRPDLAYAVCALSQRCCNPTERDWRNVRQVLKYLNATLNVGLKFSKTSEQLQVYVDSSWANQIAERRSIYGVILLLSGSVISWYAKKSQRVSNSVLQAEYVAMDEGVREVLWIQHLFEELNLVKLVPKPTVIYGDNQGAIANTTKQGITEKTKHFDTMLHFQRECCMKEEVVFKCIDQEYIGPEDEELQEQRYAVAFYMKAPLSLEEKT</sequence>
<protein>
    <submittedName>
        <fullName evidence="4">Copia protein</fullName>
    </submittedName>
</protein>
<evidence type="ECO:0000313" key="5">
    <source>
        <dbReference type="Proteomes" id="UP001219518"/>
    </source>
</evidence>
<reference evidence="4" key="1">
    <citation type="submission" date="2021-07" db="EMBL/GenBank/DDBJ databases">
        <authorList>
            <person name="Catto M.A."/>
            <person name="Jacobson A."/>
            <person name="Kennedy G."/>
            <person name="Labadie P."/>
            <person name="Hunt B.G."/>
            <person name="Srinivasan R."/>
        </authorList>
    </citation>
    <scope>NUCLEOTIDE SEQUENCE</scope>
    <source>
        <strain evidence="4">PL_HMW_Pooled</strain>
        <tissue evidence="4">Head</tissue>
    </source>
</reference>
<keyword evidence="5" id="KW-1185">Reference proteome</keyword>
<dbReference type="Pfam" id="PF25597">
    <property type="entry name" value="SH3_retrovirus"/>
    <property type="match status" value="1"/>
</dbReference>
<feature type="domain" description="Retroviral polymerase SH3-like" evidence="3">
    <location>
        <begin position="480"/>
        <end position="529"/>
    </location>
</feature>
<reference evidence="4" key="2">
    <citation type="journal article" date="2023" name="BMC Genomics">
        <title>Pest status, molecular evolution, and epigenetic factors derived from the genome assembly of Frankliniella fusca, a thysanopteran phytovirus vector.</title>
        <authorList>
            <person name="Catto M.A."/>
            <person name="Labadie P.E."/>
            <person name="Jacobson A.L."/>
            <person name="Kennedy G.G."/>
            <person name="Srinivasan R."/>
            <person name="Hunt B.G."/>
        </authorList>
    </citation>
    <scope>NUCLEOTIDE SEQUENCE</scope>
    <source>
        <strain evidence="4">PL_HMW_Pooled</strain>
    </source>
</reference>
<dbReference type="PANTHER" id="PTHR11439:SF483">
    <property type="entry name" value="PEPTIDE SYNTHASE GLIP-LIKE, PUTATIVE (AFU_ORTHOLOGUE AFUA_3G12920)-RELATED"/>
    <property type="match status" value="1"/>
</dbReference>
<dbReference type="CDD" id="cd09272">
    <property type="entry name" value="RNase_HI_RT_Ty1"/>
    <property type="match status" value="1"/>
</dbReference>
<evidence type="ECO:0000259" key="2">
    <source>
        <dbReference type="Pfam" id="PF22936"/>
    </source>
</evidence>
<dbReference type="Pfam" id="PF14223">
    <property type="entry name" value="Retrotran_gag_2"/>
    <property type="match status" value="1"/>
</dbReference>
<dbReference type="InterPro" id="IPR054722">
    <property type="entry name" value="PolX-like_BBD"/>
</dbReference>
<evidence type="ECO:0000256" key="1">
    <source>
        <dbReference type="SAM" id="MobiDB-lite"/>
    </source>
</evidence>
<feature type="compositionally biased region" description="Polar residues" evidence="1">
    <location>
        <begin position="232"/>
        <end position="242"/>
    </location>
</feature>
<accession>A0AAE1HR67</accession>
<comment type="caution">
    <text evidence="4">The sequence shown here is derived from an EMBL/GenBank/DDBJ whole genome shotgun (WGS) entry which is preliminary data.</text>
</comment>
<feature type="region of interest" description="Disordered" evidence="1">
    <location>
        <begin position="536"/>
        <end position="567"/>
    </location>
</feature>
<dbReference type="AlphaFoldDB" id="A0AAE1HR67"/>
<dbReference type="EMBL" id="JAHWGI010001240">
    <property type="protein sequence ID" value="KAK3925874.1"/>
    <property type="molecule type" value="Genomic_DNA"/>
</dbReference>
<evidence type="ECO:0000259" key="3">
    <source>
        <dbReference type="Pfam" id="PF25597"/>
    </source>
</evidence>
<feature type="region of interest" description="Disordered" evidence="1">
    <location>
        <begin position="229"/>
        <end position="248"/>
    </location>
</feature>
<dbReference type="InterPro" id="IPR057670">
    <property type="entry name" value="SH3_retrovirus"/>
</dbReference>
<dbReference type="Proteomes" id="UP001219518">
    <property type="component" value="Unassembled WGS sequence"/>
</dbReference>